<proteinExistence type="predicted"/>
<evidence type="ECO:0000256" key="4">
    <source>
        <dbReference type="SAM" id="MobiDB-lite"/>
    </source>
</evidence>
<feature type="region of interest" description="Disordered" evidence="4">
    <location>
        <begin position="709"/>
        <end position="740"/>
    </location>
</feature>
<dbReference type="GO" id="GO:0015631">
    <property type="term" value="F:tubulin binding"/>
    <property type="evidence" value="ECO:0007669"/>
    <property type="project" value="TreeGrafter"/>
</dbReference>
<feature type="compositionally biased region" description="Polar residues" evidence="4">
    <location>
        <begin position="673"/>
        <end position="695"/>
    </location>
</feature>
<feature type="region of interest" description="Disordered" evidence="4">
    <location>
        <begin position="633"/>
        <end position="697"/>
    </location>
</feature>
<keyword evidence="3" id="KW-0067">ATP-binding</keyword>
<dbReference type="RefSeq" id="XP_030203344.1">
    <property type="nucleotide sequence ID" value="XM_030347484.1"/>
</dbReference>
<sequence length="842" mass="95704">MRPPEEGKSKSSASTKVGSLDKEMTPLDDLPPQTKNKKRKKRLSINMVNCRYESVRRTSYRFGLRESLEGEDFNLYWTDTSVTLDRLVGIKPYQKVNHFPGMMEVCRKDMLARNLNRMAKRFPKDYSFFPHTWCLPADYSDFQAYARAKRHKTFICKPDSGSQGKGIFLVKSAREVPHGEHIICQLYIAKPLIIDGYKFDLRIYVLVTSCDPFHIFIYKEGLARFCTSQYCQPAKTNMENICMHLTNYAINKRSENFVRDENAGSKRKLSALTRLLQERSCDVMKLWLDIDDLVIKTLASAHSVLSHSYHTCFPRHALPGSNSSGACFELLGFDVLLDQRLKPWLLEVNHSPSFTTDSALDREVKDRLLSDTLVLVNLTACDRRRSEQNQRRQIRARLQRGHCRESMEEQAVEDAQREQRVLRYEDGHLGAYRRIFPREGGDKYDKYFLHSSSLFQETAASRAREKCTREQLQELYEKQQSNRNIADRWRGLQGESAGEKRCRTSQSSLGPAPHHTKTNTHAGSTPHLLPALPAATVCWRKEEVEEEQKRLRELRLRENLIRNLGVAKQLYNMFHDAPSSKQANAPLSVLTESHLLLRRMTTMLEPLRSDGRSFQIVPTLSISTECGMDFASLNPPSHPISNHLPLSGSPKRSKPKSEPSLYHRQQQHHPPISTDQNPQPVPLNSQNPQGPNQAMSEPHIRAQFQPHPWAPQQLFGPDSQGHAQLRVPTPGQTHPGKPLRPQASAAALLNSCVVQTSVTVKASKRHASLPTSGSFCKLGSTKSNFAVRRSRGHTNSWHPSQLICPTGVYSDLHIVSGPAPINKRPSQCPIRHSETPRCGTKR</sequence>
<dbReference type="InterPro" id="IPR004344">
    <property type="entry name" value="TTL/TTLL_fam"/>
</dbReference>
<dbReference type="Ensembl" id="ENSGMOT00000016841.2">
    <property type="protein sequence ID" value="ENSGMOP00000016425.2"/>
    <property type="gene ID" value="ENSGMOG00000015328.2"/>
</dbReference>
<evidence type="ECO:0000256" key="2">
    <source>
        <dbReference type="ARBA" id="ARBA00022741"/>
    </source>
</evidence>
<dbReference type="GeneTree" id="ENSGT00940000165637"/>
<evidence type="ECO:0000256" key="3">
    <source>
        <dbReference type="ARBA" id="ARBA00022840"/>
    </source>
</evidence>
<protein>
    <recommendedName>
        <fullName evidence="7">Tubulin polyglutamylase TTLL6</fullName>
    </recommendedName>
</protein>
<dbReference type="PANTHER" id="PTHR12241">
    <property type="entry name" value="TUBULIN POLYGLUTAMYLASE"/>
    <property type="match status" value="1"/>
</dbReference>
<dbReference type="GO" id="GO:0070740">
    <property type="term" value="F:tubulin-glutamic acid ligase activity"/>
    <property type="evidence" value="ECO:0007669"/>
    <property type="project" value="TreeGrafter"/>
</dbReference>
<dbReference type="GO" id="GO:0005524">
    <property type="term" value="F:ATP binding"/>
    <property type="evidence" value="ECO:0007669"/>
    <property type="project" value="UniProtKB-KW"/>
</dbReference>
<accession>A0A8C4ZLS1</accession>
<keyword evidence="1" id="KW-0436">Ligase</keyword>
<evidence type="ECO:0000256" key="1">
    <source>
        <dbReference type="ARBA" id="ARBA00022598"/>
    </source>
</evidence>
<reference evidence="5" key="2">
    <citation type="submission" date="2025-09" db="UniProtKB">
        <authorList>
            <consortium name="Ensembl"/>
        </authorList>
    </citation>
    <scope>IDENTIFICATION</scope>
</reference>
<evidence type="ECO:0000313" key="5">
    <source>
        <dbReference type="Ensembl" id="ENSGMOP00000016425.2"/>
    </source>
</evidence>
<dbReference type="PROSITE" id="PS51221">
    <property type="entry name" value="TTL"/>
    <property type="match status" value="1"/>
</dbReference>
<organism evidence="5 6">
    <name type="scientific">Gadus morhua</name>
    <name type="common">Atlantic cod</name>
    <dbReference type="NCBI Taxonomy" id="8049"/>
    <lineage>
        <taxon>Eukaryota</taxon>
        <taxon>Metazoa</taxon>
        <taxon>Chordata</taxon>
        <taxon>Craniata</taxon>
        <taxon>Vertebrata</taxon>
        <taxon>Euteleostomi</taxon>
        <taxon>Actinopterygii</taxon>
        <taxon>Neopterygii</taxon>
        <taxon>Teleostei</taxon>
        <taxon>Neoteleostei</taxon>
        <taxon>Acanthomorphata</taxon>
        <taxon>Zeiogadaria</taxon>
        <taxon>Gadariae</taxon>
        <taxon>Gadiformes</taxon>
        <taxon>Gadoidei</taxon>
        <taxon>Gadidae</taxon>
        <taxon>Gadus</taxon>
    </lineage>
</organism>
<evidence type="ECO:0008006" key="7">
    <source>
        <dbReference type="Google" id="ProtNLM"/>
    </source>
</evidence>
<keyword evidence="6" id="KW-1185">Reference proteome</keyword>
<name>A0A8C4ZLS1_GADMO</name>
<dbReference type="Proteomes" id="UP000694546">
    <property type="component" value="Chromosome 2"/>
</dbReference>
<reference evidence="5" key="1">
    <citation type="submission" date="2025-08" db="UniProtKB">
        <authorList>
            <consortium name="Ensembl"/>
        </authorList>
    </citation>
    <scope>IDENTIFICATION</scope>
</reference>
<dbReference type="PANTHER" id="PTHR12241:SF161">
    <property type="entry name" value="TUBULIN POLYGLUTAMYLASE TTLL6"/>
    <property type="match status" value="1"/>
</dbReference>
<dbReference type="GO" id="GO:0000226">
    <property type="term" value="P:microtubule cytoskeleton organization"/>
    <property type="evidence" value="ECO:0007669"/>
    <property type="project" value="TreeGrafter"/>
</dbReference>
<dbReference type="GO" id="GO:0036064">
    <property type="term" value="C:ciliary basal body"/>
    <property type="evidence" value="ECO:0007669"/>
    <property type="project" value="TreeGrafter"/>
</dbReference>
<dbReference type="GO" id="GO:0005874">
    <property type="term" value="C:microtubule"/>
    <property type="evidence" value="ECO:0007669"/>
    <property type="project" value="UniProtKB-KW"/>
</dbReference>
<feature type="region of interest" description="Disordered" evidence="4">
    <location>
        <begin position="491"/>
        <end position="528"/>
    </location>
</feature>
<evidence type="ECO:0000313" key="6">
    <source>
        <dbReference type="Proteomes" id="UP000694546"/>
    </source>
</evidence>
<gene>
    <name evidence="5" type="primary">ttll6</name>
</gene>
<dbReference type="GeneID" id="115535897"/>
<dbReference type="Pfam" id="PF03133">
    <property type="entry name" value="TTL"/>
    <property type="match status" value="1"/>
</dbReference>
<keyword evidence="2" id="KW-0547">Nucleotide-binding</keyword>
<dbReference type="Gene3D" id="3.30.470.20">
    <property type="entry name" value="ATP-grasp fold, B domain"/>
    <property type="match status" value="1"/>
</dbReference>
<dbReference type="SUPFAM" id="SSF56059">
    <property type="entry name" value="Glutathione synthetase ATP-binding domain-like"/>
    <property type="match status" value="1"/>
</dbReference>
<dbReference type="AlphaFoldDB" id="A0A8C4ZLS1"/>
<feature type="region of interest" description="Disordered" evidence="4">
    <location>
        <begin position="1"/>
        <end position="41"/>
    </location>
</feature>